<dbReference type="AlphaFoldDB" id="A0A119D0J8"/>
<dbReference type="Gene3D" id="3.40.50.300">
    <property type="entry name" value="P-loop containing nucleotide triphosphate hydrolases"/>
    <property type="match status" value="2"/>
</dbReference>
<dbReference type="Proteomes" id="UP000055702">
    <property type="component" value="Unassembled WGS sequence"/>
</dbReference>
<evidence type="ECO:0000313" key="1">
    <source>
        <dbReference type="EMBL" id="KVX03068.1"/>
    </source>
</evidence>
<comment type="caution">
    <text evidence="1">The sequence shown here is derived from an EMBL/GenBank/DDBJ whole genome shotgun (WGS) entry which is preliminary data.</text>
</comment>
<dbReference type="EMBL" id="LRDC01000001">
    <property type="protein sequence ID" value="KVX03068.1"/>
    <property type="molecule type" value="Genomic_DNA"/>
</dbReference>
<dbReference type="RefSeq" id="WP_059743496.1">
    <property type="nucleotide sequence ID" value="NZ_LRDC01000001.1"/>
</dbReference>
<name>A0A119D0J8_SHEFR</name>
<proteinExistence type="predicted"/>
<reference evidence="1 2" key="1">
    <citation type="submission" date="2016-01" db="EMBL/GenBank/DDBJ databases">
        <title>Draft genome of the antarctic isolate Shewanella frigidimarina Ag06-30.</title>
        <authorList>
            <person name="Parmeciano Di Noto G."/>
            <person name="Vazquez S."/>
            <person name="Mac Cormack W."/>
            <person name="Iriarte A."/>
            <person name="Quiroga C."/>
        </authorList>
    </citation>
    <scope>NUCLEOTIDE SEQUENCE [LARGE SCALE GENOMIC DNA]</scope>
    <source>
        <strain evidence="1 2">Ag06-30</strain>
    </source>
</reference>
<sequence length="1086" mass="123425">MSHEIAIGLLKDTLTSLKDFQLATVKSILKSYQQAEHSKRVLVADEVGLGKTIVAKGVIAELLIARLQKAGSHQLERPLRVTYICSNQTLARENRVKLAVFKGANQQRYVQEPTYGRLITTAMVSVGHTYDPNKLLEVCSLTPSTSFNLTQGDGDWSERLILLCALLTQPQLANYEENLRRFWQGGIKDQKDWDQRHDDYKINKQLEPNILSAFHRLLQEGISEKEALHCDIEGYANWVEILLDIALENLVPTNPWRIRACLRVLMARACSENISADLFILDEFQRFKGLLNTHSECEESIVAQRVFSSKQDKNSKVLLLSATPFKAYSQSHDDENGDAHANELNYLLNFISKSNKELLDQYQGHREAMQCQILSLKDDKTNLNELDHSHKLAIELCLQPLICRTERSQVSDGYEAVFTTIKGVCDHSFSVKDIHAFKAMDTVGTALQEISKGHYRGQLMEFYKATPWALSFLSGYQFKKQLDHYGQDPIVRKALRGSSAAWLSRKDISDYSLKLSNAPHAKIKALTERLFSTKSEQLLWVPPSLTHYSLQGCFEGQERFSKTLLFSSWAVVPRALSGLISYEAERRLAMRTRKTERDYYRTHSPRIKFDQSGSLSGWSLIYPAQTLIKFDLNYVEKSKQQSLESILKAQCQYFTEQLKTLAVFADTEGRSSGDRWYALAPMLLDRENGFDGVLKTWLEKLPNEGSVYSDSVQGVEIIRYLDMGHDLKLGPMPADLPEYLAYLSVAGPAVCIARSWKRLWPEAGEQNILQASTKAAIAAVSLFNRAESEAILHALYGKRKYFSAVARYCAEGDFQAVVDEYGHMLAELGIDIATNKLASVLGFSPTRINCQFEEDKLKDSSKTSGNKKQTARHSLRCHYAVPLGNQALTNEDGLSRISDVRDAFNSPFRPFMLNSTSIGQEGLDFHWYCRQIVHWNLPSNPIDIEQREGRVNRYKSLVVRNRIAQAYGHQTLTASSDPWSELFETADNETKRGRQSDLVPYWHYPDGDSTIERYVPMMPMSKEVAKLENALKVLVHYRLAFGQPRQEELLNNVLHREFNDEQINLIKEALVINLSPLMHQVNETIS</sequence>
<dbReference type="SUPFAM" id="SSF52540">
    <property type="entry name" value="P-loop containing nucleoside triphosphate hydrolases"/>
    <property type="match status" value="2"/>
</dbReference>
<protein>
    <recommendedName>
        <fullName evidence="3">Helicase</fullName>
    </recommendedName>
</protein>
<evidence type="ECO:0000313" key="2">
    <source>
        <dbReference type="Proteomes" id="UP000055702"/>
    </source>
</evidence>
<gene>
    <name evidence="1" type="ORF">AWJ07_00360</name>
</gene>
<organism evidence="1">
    <name type="scientific">Shewanella frigidimarina</name>
    <dbReference type="NCBI Taxonomy" id="56812"/>
    <lineage>
        <taxon>Bacteria</taxon>
        <taxon>Pseudomonadati</taxon>
        <taxon>Pseudomonadota</taxon>
        <taxon>Gammaproteobacteria</taxon>
        <taxon>Alteromonadales</taxon>
        <taxon>Shewanellaceae</taxon>
        <taxon>Shewanella</taxon>
    </lineage>
</organism>
<evidence type="ECO:0008006" key="3">
    <source>
        <dbReference type="Google" id="ProtNLM"/>
    </source>
</evidence>
<dbReference type="InterPro" id="IPR027417">
    <property type="entry name" value="P-loop_NTPase"/>
</dbReference>
<accession>A0A119D0J8</accession>